<dbReference type="PANTHER" id="PTHR47577:SF2">
    <property type="entry name" value="THAP DOMAIN CONTAINING 9"/>
    <property type="match status" value="1"/>
</dbReference>
<evidence type="ECO:0000313" key="3">
    <source>
        <dbReference type="EMBL" id="KAF2903592.1"/>
    </source>
</evidence>
<dbReference type="AlphaFoldDB" id="A0A8K0DI16"/>
<evidence type="ECO:0000313" key="4">
    <source>
        <dbReference type="Proteomes" id="UP000801492"/>
    </source>
</evidence>
<dbReference type="InterPro" id="IPR048365">
    <property type="entry name" value="TNP-like_RNaseH_N"/>
</dbReference>
<name>A0A8K0DI16_IGNLU</name>
<evidence type="ECO:0000259" key="1">
    <source>
        <dbReference type="Pfam" id="PF12017"/>
    </source>
</evidence>
<dbReference type="Pfam" id="PF21787">
    <property type="entry name" value="TNP-like_RNaseH_N"/>
    <property type="match status" value="1"/>
</dbReference>
<feature type="domain" description="Transposable element P transposase-like RNase H" evidence="2">
    <location>
        <begin position="71"/>
        <end position="148"/>
    </location>
</feature>
<dbReference type="Proteomes" id="UP000801492">
    <property type="component" value="Unassembled WGS sequence"/>
</dbReference>
<dbReference type="InterPro" id="IPR021896">
    <property type="entry name" value="THAP9-like_HTH"/>
</dbReference>
<dbReference type="EMBL" id="VTPC01000985">
    <property type="protein sequence ID" value="KAF2903592.1"/>
    <property type="molecule type" value="Genomic_DNA"/>
</dbReference>
<protein>
    <submittedName>
        <fullName evidence="3">Uncharacterized protein</fullName>
    </submittedName>
</protein>
<proteinExistence type="predicted"/>
<gene>
    <name evidence="3" type="ORF">ILUMI_02593</name>
</gene>
<accession>A0A8K0DI16</accession>
<comment type="caution">
    <text evidence="3">The sequence shown here is derived from an EMBL/GenBank/DDBJ whole genome shotgun (WGS) entry which is preliminary data.</text>
</comment>
<dbReference type="Pfam" id="PF12017">
    <property type="entry name" value="Tnp_P_element"/>
    <property type="match status" value="1"/>
</dbReference>
<dbReference type="PANTHER" id="PTHR47577">
    <property type="entry name" value="THAP DOMAIN-CONTAINING PROTEIN 6"/>
    <property type="match status" value="1"/>
</dbReference>
<feature type="domain" description="THAP9-like helix-turn-helix" evidence="1">
    <location>
        <begin position="7"/>
        <end position="65"/>
    </location>
</feature>
<reference evidence="3" key="1">
    <citation type="submission" date="2019-08" db="EMBL/GenBank/DDBJ databases">
        <title>The genome of the North American firefly Photinus pyralis.</title>
        <authorList>
            <consortium name="Photinus pyralis genome working group"/>
            <person name="Fallon T.R."/>
            <person name="Sander Lower S.E."/>
            <person name="Weng J.-K."/>
        </authorList>
    </citation>
    <scope>NUCLEOTIDE SEQUENCE</scope>
    <source>
        <strain evidence="3">TRF0915ILg1</strain>
        <tissue evidence="3">Whole body</tissue>
    </source>
</reference>
<organism evidence="3 4">
    <name type="scientific">Ignelater luminosus</name>
    <name type="common">Cucubano</name>
    <name type="synonym">Pyrophorus luminosus</name>
    <dbReference type="NCBI Taxonomy" id="2038154"/>
    <lineage>
        <taxon>Eukaryota</taxon>
        <taxon>Metazoa</taxon>
        <taxon>Ecdysozoa</taxon>
        <taxon>Arthropoda</taxon>
        <taxon>Hexapoda</taxon>
        <taxon>Insecta</taxon>
        <taxon>Pterygota</taxon>
        <taxon>Neoptera</taxon>
        <taxon>Endopterygota</taxon>
        <taxon>Coleoptera</taxon>
        <taxon>Polyphaga</taxon>
        <taxon>Elateriformia</taxon>
        <taxon>Elateroidea</taxon>
        <taxon>Elateridae</taxon>
        <taxon>Agrypninae</taxon>
        <taxon>Pyrophorini</taxon>
        <taxon>Ignelater</taxon>
    </lineage>
</organism>
<dbReference type="OrthoDB" id="10070386at2759"/>
<evidence type="ECO:0000259" key="2">
    <source>
        <dbReference type="Pfam" id="PF21787"/>
    </source>
</evidence>
<keyword evidence="4" id="KW-1185">Reference proteome</keyword>
<sequence length="270" mass="30330">MLAKGTSDLVQRQIAKNKKTCLPQKYSPELRTFALTLHYYSPAAYWYVRSQFSTCLPHPKTISKWYKSVDAKPGFISEAIQAIKMRAASSQHKIYCALVFDEMAIRKKIQFDGQQNHGFVDMGAGVDTAEQVVAKEALVFMLVSINTHGGFNNNPTAMQFKAAFKKLLIHTEIRDSGTGNCIPVEYVNILHCSSSPSTTRAVEIINSDSFSRFNDENPTNATNLEDEDDICATIPEELTEFSRQIVAYISGFVVRKLFKVLKCEDCLDVF</sequence>